<feature type="domain" description="BACON" evidence="2">
    <location>
        <begin position="37"/>
        <end position="117"/>
    </location>
</feature>
<reference evidence="4" key="1">
    <citation type="submission" date="2019-06" db="EMBL/GenBank/DDBJ databases">
        <title>Alistipes onderdonkii subsp. vulgaris subsp. nov., Alistipes dispar sp. nov. and Alistipes communis sp. nov., isolated from human faeces, and creation of Alistipes onderdonkii subsp. onderdonkii subsp. nov.</title>
        <authorList>
            <person name="Sakamoto M."/>
            <person name="Ikeyama N."/>
            <person name="Ogata Y."/>
            <person name="Suda W."/>
            <person name="Iino T."/>
            <person name="Hattori M."/>
            <person name="Ohkuma M."/>
        </authorList>
    </citation>
    <scope>NUCLEOTIDE SEQUENCE [LARGE SCALE GENOMIC DNA]</scope>
    <source>
        <strain evidence="4">5CBH24</strain>
    </source>
</reference>
<keyword evidence="4" id="KW-1185">Reference proteome</keyword>
<dbReference type="Proteomes" id="UP000318946">
    <property type="component" value="Chromosome"/>
</dbReference>
<dbReference type="RefSeq" id="WP_141412225.1">
    <property type="nucleotide sequence ID" value="NZ_AP019735.1"/>
</dbReference>
<dbReference type="Pfam" id="PF19190">
    <property type="entry name" value="BACON_2"/>
    <property type="match status" value="1"/>
</dbReference>
<dbReference type="InterPro" id="IPR013783">
    <property type="entry name" value="Ig-like_fold"/>
</dbReference>
<dbReference type="PROSITE" id="PS51257">
    <property type="entry name" value="PROKAR_LIPOPROTEIN"/>
    <property type="match status" value="1"/>
</dbReference>
<dbReference type="Gene3D" id="2.60.40.10">
    <property type="entry name" value="Immunoglobulins"/>
    <property type="match status" value="2"/>
</dbReference>
<organism evidence="3 4">
    <name type="scientific">Alistipes communis</name>
    <dbReference type="NCBI Taxonomy" id="2585118"/>
    <lineage>
        <taxon>Bacteria</taxon>
        <taxon>Pseudomonadati</taxon>
        <taxon>Bacteroidota</taxon>
        <taxon>Bacteroidia</taxon>
        <taxon>Bacteroidales</taxon>
        <taxon>Rikenellaceae</taxon>
        <taxon>Alistipes</taxon>
    </lineage>
</organism>
<dbReference type="OrthoDB" id="1002337at2"/>
<proteinExistence type="predicted"/>
<dbReference type="KEGG" id="acou:A5CBH24_06900"/>
<evidence type="ECO:0000259" key="2">
    <source>
        <dbReference type="Pfam" id="PF19190"/>
    </source>
</evidence>
<evidence type="ECO:0000313" key="3">
    <source>
        <dbReference type="EMBL" id="BBL03377.1"/>
    </source>
</evidence>
<sequence length="208" mass="22853">MKTIHYLLLAAGLCVLTSACDDESSEGARLTFEPALESLEFTTEGGSQTFLLYSNVPEWSIRCRYGDEWIDVWPAEGDFDGRFSVTVDENDRAELRYDHLEIYAGGELMRTLEVRQQAPAPAIATNFTEKQVAASAASFDVLVTCNAEWRAEVSPEDEAWLSLGERTATRLNVVCAVNDTGASREGAVRLYIPGTACEVSLAVKQSNN</sequence>
<dbReference type="GeneID" id="78341402"/>
<dbReference type="Pfam" id="PF13004">
    <property type="entry name" value="BACON"/>
    <property type="match status" value="1"/>
</dbReference>
<evidence type="ECO:0000259" key="1">
    <source>
        <dbReference type="Pfam" id="PF13004"/>
    </source>
</evidence>
<protein>
    <recommendedName>
        <fullName evidence="1 2">BACON domain-containing protein</fullName>
    </recommendedName>
</protein>
<accession>A0A3D2BD78</accession>
<gene>
    <name evidence="3" type="ORF">A5CBH24_06900</name>
</gene>
<evidence type="ECO:0000313" key="4">
    <source>
        <dbReference type="Proteomes" id="UP000318946"/>
    </source>
</evidence>
<feature type="domain" description="BACON" evidence="1">
    <location>
        <begin position="151"/>
        <end position="205"/>
    </location>
</feature>
<name>A0A3D2BD78_9BACT</name>
<dbReference type="STRING" id="1118061.GCA_000311925_02493"/>
<dbReference type="AlphaFoldDB" id="A0A3D2BD78"/>
<dbReference type="InterPro" id="IPR024361">
    <property type="entry name" value="BACON"/>
</dbReference>
<accession>A0A4Y1WRD4</accession>
<dbReference type="CDD" id="cd14948">
    <property type="entry name" value="BACON"/>
    <property type="match status" value="1"/>
</dbReference>
<dbReference type="EMBL" id="AP019735">
    <property type="protein sequence ID" value="BBL03377.1"/>
    <property type="molecule type" value="Genomic_DNA"/>
</dbReference>
<accession>A0A4Y1XS02</accession>